<dbReference type="Pfam" id="PF01613">
    <property type="entry name" value="Flavin_Reduct"/>
    <property type="match status" value="1"/>
</dbReference>
<gene>
    <name evidence="6" type="ORF">BWR22_07685</name>
</gene>
<evidence type="ECO:0000256" key="3">
    <source>
        <dbReference type="ARBA" id="ARBA00022643"/>
    </source>
</evidence>
<reference evidence="6 7" key="1">
    <citation type="submission" date="2017-01" db="EMBL/GenBank/DDBJ databases">
        <title>Complete genome of Lacinutrix venerupis DOK2-8 isolated from seawater in Dokdo.</title>
        <authorList>
            <person name="Chi W.-J."/>
            <person name="Kim J.H."/>
        </authorList>
    </citation>
    <scope>NUCLEOTIDE SEQUENCE [LARGE SCALE GENOMIC DNA]</scope>
    <source>
        <strain evidence="6 7">DOK2-8</strain>
    </source>
</reference>
<keyword evidence="2" id="KW-0285">Flavoprotein</keyword>
<dbReference type="PANTHER" id="PTHR33798:SF5">
    <property type="entry name" value="FLAVIN REDUCTASE LIKE DOMAIN-CONTAINING PROTEIN"/>
    <property type="match status" value="1"/>
</dbReference>
<evidence type="ECO:0000256" key="1">
    <source>
        <dbReference type="ARBA" id="ARBA00001917"/>
    </source>
</evidence>
<dbReference type="Gene3D" id="2.30.110.10">
    <property type="entry name" value="Electron Transport, Fmn-binding Protein, Chain A"/>
    <property type="match status" value="1"/>
</dbReference>
<comment type="similarity">
    <text evidence="4">Belongs to the flavoredoxin family.</text>
</comment>
<keyword evidence="7" id="KW-1185">Reference proteome</keyword>
<dbReference type="RefSeq" id="WP_076733107.1">
    <property type="nucleotide sequence ID" value="NZ_CP019352.1"/>
</dbReference>
<dbReference type="PANTHER" id="PTHR33798">
    <property type="entry name" value="FLAVOPROTEIN OXYGENASE"/>
    <property type="match status" value="1"/>
</dbReference>
<dbReference type="InterPro" id="IPR012349">
    <property type="entry name" value="Split_barrel_FMN-bd"/>
</dbReference>
<dbReference type="Proteomes" id="UP000187506">
    <property type="component" value="Chromosome"/>
</dbReference>
<evidence type="ECO:0000256" key="2">
    <source>
        <dbReference type="ARBA" id="ARBA00022630"/>
    </source>
</evidence>
<organism evidence="6 7">
    <name type="scientific">Lacinutrix venerupis</name>
    <dbReference type="NCBI Taxonomy" id="1486034"/>
    <lineage>
        <taxon>Bacteria</taxon>
        <taxon>Pseudomonadati</taxon>
        <taxon>Bacteroidota</taxon>
        <taxon>Flavobacteriia</taxon>
        <taxon>Flavobacteriales</taxon>
        <taxon>Flavobacteriaceae</taxon>
        <taxon>Lacinutrix</taxon>
    </lineage>
</organism>
<proteinExistence type="inferred from homology"/>
<accession>A0AAC9LMN7</accession>
<dbReference type="InterPro" id="IPR002563">
    <property type="entry name" value="Flavin_Rdtase-like_dom"/>
</dbReference>
<dbReference type="KEGG" id="lvn:BWR22_07685"/>
<dbReference type="GO" id="GO:0010181">
    <property type="term" value="F:FMN binding"/>
    <property type="evidence" value="ECO:0007669"/>
    <property type="project" value="InterPro"/>
</dbReference>
<dbReference type="SUPFAM" id="SSF50475">
    <property type="entry name" value="FMN-binding split barrel"/>
    <property type="match status" value="1"/>
</dbReference>
<dbReference type="EMBL" id="CP019352">
    <property type="protein sequence ID" value="APY00200.1"/>
    <property type="molecule type" value="Genomic_DNA"/>
</dbReference>
<name>A0AAC9LMN7_9FLAO</name>
<keyword evidence="3" id="KW-0288">FMN</keyword>
<sequence>MTYFSLKDINNLEHLYKINLINSCSGYKSANLIGTKSSSGIENVAIFSSITHVGSSPPILGFFCRPTTVTRNTYDNIKNTGVYTINHIHKSNFKDAHHTSAKYNSNISEFDKTSLKAEYKANFHAPFVKHSPVQIAMKFINEYLIKENETILILGEIQGLYINNSLITEDGFVNLSKANIATINSLDGYAFPKLEERLAYQRPK</sequence>
<evidence type="ECO:0000256" key="4">
    <source>
        <dbReference type="ARBA" id="ARBA00038054"/>
    </source>
</evidence>
<evidence type="ECO:0000259" key="5">
    <source>
        <dbReference type="Pfam" id="PF01613"/>
    </source>
</evidence>
<protein>
    <submittedName>
        <fullName evidence="6">Flavin oxidoreductase</fullName>
    </submittedName>
</protein>
<comment type="cofactor">
    <cofactor evidence="1">
        <name>FMN</name>
        <dbReference type="ChEBI" id="CHEBI:58210"/>
    </cofactor>
</comment>
<dbReference type="AlphaFoldDB" id="A0AAC9LMN7"/>
<evidence type="ECO:0000313" key="7">
    <source>
        <dbReference type="Proteomes" id="UP000187506"/>
    </source>
</evidence>
<feature type="domain" description="Flavin reductase like" evidence="5">
    <location>
        <begin position="32"/>
        <end position="165"/>
    </location>
</feature>
<dbReference type="GO" id="GO:0016646">
    <property type="term" value="F:oxidoreductase activity, acting on the CH-NH group of donors, NAD or NADP as acceptor"/>
    <property type="evidence" value="ECO:0007669"/>
    <property type="project" value="UniProtKB-ARBA"/>
</dbReference>
<evidence type="ECO:0000313" key="6">
    <source>
        <dbReference type="EMBL" id="APY00200.1"/>
    </source>
</evidence>